<feature type="compositionally biased region" description="Low complexity" evidence="1">
    <location>
        <begin position="34"/>
        <end position="50"/>
    </location>
</feature>
<evidence type="ECO:0000256" key="1">
    <source>
        <dbReference type="SAM" id="MobiDB-lite"/>
    </source>
</evidence>
<evidence type="ECO:0000313" key="2">
    <source>
        <dbReference type="EMBL" id="EDY57002.1"/>
    </source>
</evidence>
<protein>
    <submittedName>
        <fullName evidence="2">Uncharacterized protein</fullName>
    </submittedName>
</protein>
<dbReference type="HOGENOM" id="CLU_2959037_0_0_11"/>
<gene>
    <name evidence="2" type="ORF">SSEG_03582</name>
</gene>
<evidence type="ECO:0000313" key="3">
    <source>
        <dbReference type="Proteomes" id="UP000002785"/>
    </source>
</evidence>
<proteinExistence type="predicted"/>
<sequence length="59" mass="6177">MHRDPGQRRFFGDLTPACVGENVPGFFTNDPRGFDAAGPAATDGAGVTGDRSTLQVMPP</sequence>
<name>B5HVZ7_STRX2</name>
<keyword evidence="3" id="KW-1185">Reference proteome</keyword>
<organism evidence="2 3">
    <name type="scientific">Streptomyces sviceus (strain ATCC 29083 / DSM 924 / JCM 4929 / NBRC 13980 / NCIMB 11184 / NRRL 5439 / UC 5370)</name>
    <dbReference type="NCBI Taxonomy" id="463191"/>
    <lineage>
        <taxon>Bacteria</taxon>
        <taxon>Bacillati</taxon>
        <taxon>Actinomycetota</taxon>
        <taxon>Actinomycetes</taxon>
        <taxon>Kitasatosporales</taxon>
        <taxon>Streptomycetaceae</taxon>
        <taxon>Streptomyces</taxon>
    </lineage>
</organism>
<feature type="region of interest" description="Disordered" evidence="1">
    <location>
        <begin position="30"/>
        <end position="59"/>
    </location>
</feature>
<dbReference type="EMBL" id="CM000951">
    <property type="protein sequence ID" value="EDY57002.1"/>
    <property type="molecule type" value="Genomic_DNA"/>
</dbReference>
<dbReference type="Proteomes" id="UP000002785">
    <property type="component" value="Chromosome"/>
</dbReference>
<reference evidence="2" key="1">
    <citation type="submission" date="2009-10" db="EMBL/GenBank/DDBJ databases">
        <title>The genome sequence of Streptomyces sviceus strain ATCC 29083.</title>
        <authorList>
            <consortium name="The Broad Institute Genome Sequencing Platform"/>
            <consortium name="Broad Institute Microbial Sequencing Center"/>
            <person name="Fischbach M."/>
            <person name="Godfrey P."/>
            <person name="Ward D."/>
            <person name="Young S."/>
            <person name="Zeng Q."/>
            <person name="Koehrsen M."/>
            <person name="Alvarado L."/>
            <person name="Berlin A.M."/>
            <person name="Bochicchio J."/>
            <person name="Borenstein D."/>
            <person name="Chapman S.B."/>
            <person name="Chen Z."/>
            <person name="Engels R."/>
            <person name="Freedman E."/>
            <person name="Gellesch M."/>
            <person name="Goldberg J."/>
            <person name="Griggs A."/>
            <person name="Gujja S."/>
            <person name="Heilman E.R."/>
            <person name="Heiman D.I."/>
            <person name="Hepburn T.A."/>
            <person name="Howarth C."/>
            <person name="Jen D."/>
            <person name="Larson L."/>
            <person name="Lewis B."/>
            <person name="Mehta T."/>
            <person name="Park D."/>
            <person name="Pearson M."/>
            <person name="Richards J."/>
            <person name="Roberts A."/>
            <person name="Saif S."/>
            <person name="Shea T.D."/>
            <person name="Shenoy N."/>
            <person name="Sisk P."/>
            <person name="Stolte C."/>
            <person name="Sykes S.N."/>
            <person name="Thomson T."/>
            <person name="Walk T."/>
            <person name="White J."/>
            <person name="Yandava C."/>
            <person name="Straight P."/>
            <person name="Clardy J."/>
            <person name="Hung D."/>
            <person name="Kolter R."/>
            <person name="Mekalanos J."/>
            <person name="Walker S."/>
            <person name="Walsh C.T."/>
            <person name="Wieland-Brown L.C."/>
            <person name="Haas B."/>
            <person name="Nusbaum C."/>
            <person name="Birren B."/>
        </authorList>
    </citation>
    <scope>NUCLEOTIDE SEQUENCE [LARGE SCALE GENOMIC DNA]</scope>
    <source>
        <strain evidence="2">ATCC 29083</strain>
    </source>
</reference>
<dbReference type="AlphaFoldDB" id="B5HVZ7"/>
<accession>B5HVZ7</accession>